<dbReference type="PROSITE" id="PS51718">
    <property type="entry name" value="G_DYNAMIN_2"/>
    <property type="match status" value="1"/>
</dbReference>
<proteinExistence type="predicted"/>
<name>A0A2W4YTC7_9CYAN</name>
<evidence type="ECO:0000256" key="2">
    <source>
        <dbReference type="ARBA" id="ARBA00022741"/>
    </source>
</evidence>
<dbReference type="Pfam" id="PF00350">
    <property type="entry name" value="Dynamin_N"/>
    <property type="match status" value="1"/>
</dbReference>
<dbReference type="GO" id="GO:0016020">
    <property type="term" value="C:membrane"/>
    <property type="evidence" value="ECO:0007669"/>
    <property type="project" value="UniProtKB-SubCell"/>
</dbReference>
<dbReference type="InterPro" id="IPR045063">
    <property type="entry name" value="Dynamin_N"/>
</dbReference>
<sequence length="96" mass="10749">MRVLQVEGENNIFPSVLIEEVRQLAQRVQSQKFRLAVVGEFSQGKSTFLNALLGEELQPVRAIPCSGTLTVLKYGAEKRVICHYKDGTQSVIPFDQ</sequence>
<comment type="caution">
    <text evidence="8">The sequence shown here is derived from an EMBL/GenBank/DDBJ whole genome shotgun (WGS) entry which is preliminary data.</text>
</comment>
<evidence type="ECO:0000259" key="7">
    <source>
        <dbReference type="PROSITE" id="PS51718"/>
    </source>
</evidence>
<evidence type="ECO:0000256" key="4">
    <source>
        <dbReference type="ARBA" id="ARBA00023054"/>
    </source>
</evidence>
<keyword evidence="3" id="KW-0378">Hydrolase</keyword>
<feature type="domain" description="Dynamin-type G" evidence="7">
    <location>
        <begin position="29"/>
        <end position="96"/>
    </location>
</feature>
<dbReference type="GO" id="GO:0003924">
    <property type="term" value="F:GTPase activity"/>
    <property type="evidence" value="ECO:0007669"/>
    <property type="project" value="InterPro"/>
</dbReference>
<reference evidence="8 9" key="2">
    <citation type="submission" date="2018-06" db="EMBL/GenBank/DDBJ databases">
        <title>Metagenomic assembly of (sub)arctic Cyanobacteria and their associated microbiome from non-axenic cultures.</title>
        <authorList>
            <person name="Baurain D."/>
        </authorList>
    </citation>
    <scope>NUCLEOTIDE SEQUENCE [LARGE SCALE GENOMIC DNA]</scope>
    <source>
        <strain evidence="8">ULC027bin1</strain>
    </source>
</reference>
<dbReference type="EMBL" id="QBMP01000212">
    <property type="protein sequence ID" value="PZO49435.1"/>
    <property type="molecule type" value="Genomic_DNA"/>
</dbReference>
<evidence type="ECO:0000256" key="1">
    <source>
        <dbReference type="ARBA" id="ARBA00004370"/>
    </source>
</evidence>
<dbReference type="InterPro" id="IPR027417">
    <property type="entry name" value="P-loop_NTPase"/>
</dbReference>
<dbReference type="Gene3D" id="3.40.50.300">
    <property type="entry name" value="P-loop containing nucleotide triphosphate hydrolases"/>
    <property type="match status" value="1"/>
</dbReference>
<protein>
    <recommendedName>
        <fullName evidence="7">Dynamin-type G domain-containing protein</fullName>
    </recommendedName>
</protein>
<accession>A0A2W4YTC7</accession>
<dbReference type="InterPro" id="IPR030381">
    <property type="entry name" value="G_DYNAMIN_dom"/>
</dbReference>
<keyword evidence="5" id="KW-0342">GTP-binding</keyword>
<keyword evidence="4" id="KW-0175">Coiled coil</keyword>
<dbReference type="GO" id="GO:0005525">
    <property type="term" value="F:GTP binding"/>
    <property type="evidence" value="ECO:0007669"/>
    <property type="project" value="UniProtKB-KW"/>
</dbReference>
<evidence type="ECO:0000256" key="6">
    <source>
        <dbReference type="ARBA" id="ARBA00023136"/>
    </source>
</evidence>
<keyword evidence="2" id="KW-0547">Nucleotide-binding</keyword>
<dbReference type="SUPFAM" id="SSF52540">
    <property type="entry name" value="P-loop containing nucleoside triphosphate hydrolases"/>
    <property type="match status" value="1"/>
</dbReference>
<keyword evidence="6" id="KW-0472">Membrane</keyword>
<evidence type="ECO:0000256" key="3">
    <source>
        <dbReference type="ARBA" id="ARBA00022801"/>
    </source>
</evidence>
<evidence type="ECO:0000313" key="8">
    <source>
        <dbReference type="EMBL" id="PZO49435.1"/>
    </source>
</evidence>
<dbReference type="AlphaFoldDB" id="A0A2W4YTC7"/>
<evidence type="ECO:0000313" key="9">
    <source>
        <dbReference type="Proteomes" id="UP000249794"/>
    </source>
</evidence>
<dbReference type="InterPro" id="IPR027094">
    <property type="entry name" value="Mitofusin_fam"/>
</dbReference>
<gene>
    <name evidence="8" type="ORF">DCF15_16890</name>
</gene>
<evidence type="ECO:0000256" key="5">
    <source>
        <dbReference type="ARBA" id="ARBA00023134"/>
    </source>
</evidence>
<dbReference type="PANTHER" id="PTHR10465">
    <property type="entry name" value="TRANSMEMBRANE GTPASE FZO1"/>
    <property type="match status" value="1"/>
</dbReference>
<organism evidence="8 9">
    <name type="scientific">Phormidesmis priestleyi</name>
    <dbReference type="NCBI Taxonomy" id="268141"/>
    <lineage>
        <taxon>Bacteria</taxon>
        <taxon>Bacillati</taxon>
        <taxon>Cyanobacteriota</taxon>
        <taxon>Cyanophyceae</taxon>
        <taxon>Leptolyngbyales</taxon>
        <taxon>Leptolyngbyaceae</taxon>
        <taxon>Phormidesmis</taxon>
    </lineage>
</organism>
<dbReference type="Proteomes" id="UP000249794">
    <property type="component" value="Unassembled WGS sequence"/>
</dbReference>
<reference evidence="9" key="1">
    <citation type="submission" date="2018-04" db="EMBL/GenBank/DDBJ databases">
        <authorList>
            <person name="Cornet L."/>
        </authorList>
    </citation>
    <scope>NUCLEOTIDE SEQUENCE [LARGE SCALE GENOMIC DNA]</scope>
</reference>
<dbReference type="PANTHER" id="PTHR10465:SF0">
    <property type="entry name" value="SARCALUMENIN"/>
    <property type="match status" value="1"/>
</dbReference>
<comment type="subcellular location">
    <subcellularLocation>
        <location evidence="1">Membrane</location>
    </subcellularLocation>
</comment>